<comment type="caution">
    <text evidence="4">The sequence shown here is derived from an EMBL/GenBank/DDBJ whole genome shotgun (WGS) entry which is preliminary data.</text>
</comment>
<evidence type="ECO:0000313" key="4">
    <source>
        <dbReference type="EMBL" id="EHR41307.1"/>
    </source>
</evidence>
<dbReference type="RefSeq" id="WP_008950351.1">
    <property type="nucleotide sequence ID" value="NZ_AHTH01000018.1"/>
</dbReference>
<dbReference type="Pfam" id="PF24706">
    <property type="entry name" value="DUF7669"/>
    <property type="match status" value="1"/>
</dbReference>
<protein>
    <submittedName>
        <fullName evidence="4">RecB family-like nuclease</fullName>
    </submittedName>
</protein>
<reference evidence="4 5" key="1">
    <citation type="journal article" date="2012" name="J. Bacteriol.">
        <title>Genome Sequence of Extracellular-Protease-Producing Alishewanella jeotgali Isolated from Traditional Korean Fermented Seafood.</title>
        <authorList>
            <person name="Jung J."/>
            <person name="Chun J."/>
            <person name="Park W."/>
        </authorList>
    </citation>
    <scope>NUCLEOTIDE SEQUENCE [LARGE SCALE GENOMIC DNA]</scope>
    <source>
        <strain evidence="4 5">KCTC 22429</strain>
    </source>
</reference>
<evidence type="ECO:0000256" key="1">
    <source>
        <dbReference type="ARBA" id="ARBA00023125"/>
    </source>
</evidence>
<proteinExistence type="predicted"/>
<dbReference type="eggNOG" id="COG1637">
    <property type="taxonomic scope" value="Bacteria"/>
</dbReference>
<accession>H3ZDS6</accession>
<dbReference type="AlphaFoldDB" id="H3ZDS6"/>
<evidence type="ECO:0000313" key="5">
    <source>
        <dbReference type="Proteomes" id="UP000012046"/>
    </source>
</evidence>
<dbReference type="CDD" id="cd22341">
    <property type="entry name" value="NucS-like"/>
    <property type="match status" value="1"/>
</dbReference>
<name>H3ZDS6_9ALTE</name>
<dbReference type="InterPro" id="IPR011856">
    <property type="entry name" value="tRNA_endonuc-like_dom_sf"/>
</dbReference>
<dbReference type="Pfam" id="PF01939">
    <property type="entry name" value="NucS_C"/>
    <property type="match status" value="1"/>
</dbReference>
<gene>
    <name evidence="4" type="ORF">AJE_07516</name>
</gene>
<sequence>MPAIWEMVKEAALSIGREATYSEIKQHVRSVYGEINESSLTCSIISSSVNHPSRIHYQENKRPRVCLGDHDFLFNTGRGRVAPYNPSIHGTWEIYIKEEGLYGVRVVEGNEDSEIQLVSDASVESSLFALESHLRDYLAKNLPKLNVFDSKLSIYLSHDGRDGVEFQTDVGPIDILALDDFGNFVVLELKLGRGPDATLGQILRYMGWVKKHLANGKDVRGIIVASEIPTKLRYAVSQVPSVRVMEYELSFSVRPVALC</sequence>
<dbReference type="EMBL" id="AHTH01000018">
    <property type="protein sequence ID" value="EHR41307.1"/>
    <property type="molecule type" value="Genomic_DNA"/>
</dbReference>
<dbReference type="InterPro" id="IPR002793">
    <property type="entry name" value="Endonuclease_NucS"/>
</dbReference>
<dbReference type="GO" id="GO:0004519">
    <property type="term" value="F:endonuclease activity"/>
    <property type="evidence" value="ECO:0007669"/>
    <property type="project" value="InterPro"/>
</dbReference>
<evidence type="ECO:0000259" key="3">
    <source>
        <dbReference type="Pfam" id="PF24706"/>
    </source>
</evidence>
<feature type="domain" description="Endonuclease NucS C-terminal" evidence="2">
    <location>
        <begin position="165"/>
        <end position="231"/>
    </location>
</feature>
<dbReference type="STRING" id="1129374.AJE_07516"/>
<dbReference type="InterPro" id="IPR056086">
    <property type="entry name" value="DUF7669"/>
</dbReference>
<dbReference type="Gene3D" id="3.40.1350.10">
    <property type="match status" value="1"/>
</dbReference>
<dbReference type="Proteomes" id="UP000012046">
    <property type="component" value="Unassembled WGS sequence"/>
</dbReference>
<dbReference type="GO" id="GO:0003677">
    <property type="term" value="F:DNA binding"/>
    <property type="evidence" value="ECO:0007669"/>
    <property type="project" value="UniProtKB-KW"/>
</dbReference>
<dbReference type="InterPro" id="IPR048301">
    <property type="entry name" value="NucS_C"/>
</dbReference>
<keyword evidence="5" id="KW-1185">Reference proteome</keyword>
<feature type="domain" description="DUF7669" evidence="3">
    <location>
        <begin position="4"/>
        <end position="81"/>
    </location>
</feature>
<organism evidence="4 5">
    <name type="scientific">Alishewanella jeotgali KCTC 22429</name>
    <dbReference type="NCBI Taxonomy" id="1129374"/>
    <lineage>
        <taxon>Bacteria</taxon>
        <taxon>Pseudomonadati</taxon>
        <taxon>Pseudomonadota</taxon>
        <taxon>Gammaproteobacteria</taxon>
        <taxon>Alteromonadales</taxon>
        <taxon>Alteromonadaceae</taxon>
        <taxon>Alishewanella</taxon>
    </lineage>
</organism>
<keyword evidence="1" id="KW-0238">DNA-binding</keyword>
<evidence type="ECO:0000259" key="2">
    <source>
        <dbReference type="Pfam" id="PF01939"/>
    </source>
</evidence>
<dbReference type="PATRIC" id="fig|1129374.4.peg.1505"/>